<keyword evidence="4" id="KW-0282">Flagellum</keyword>
<evidence type="ECO:0000256" key="2">
    <source>
        <dbReference type="SAM" id="MobiDB-lite"/>
    </source>
</evidence>
<protein>
    <submittedName>
        <fullName evidence="4">Flagellar biosynthesis protein</fullName>
    </submittedName>
</protein>
<feature type="compositionally biased region" description="Basic and acidic residues" evidence="2">
    <location>
        <begin position="1"/>
        <end position="14"/>
    </location>
</feature>
<dbReference type="PANTHER" id="PTHR30531:SF12">
    <property type="entry name" value="FLAGELLAR BIOSYNTHETIC PROTEIN FLHB"/>
    <property type="match status" value="1"/>
</dbReference>
<keyword evidence="5" id="KW-1185">Reference proteome</keyword>
<dbReference type="SUPFAM" id="SSF160544">
    <property type="entry name" value="EscU C-terminal domain-like"/>
    <property type="match status" value="1"/>
</dbReference>
<dbReference type="RefSeq" id="WP_039279701.1">
    <property type="nucleotide sequence ID" value="NZ_JTDI01000001.1"/>
</dbReference>
<evidence type="ECO:0000313" key="5">
    <source>
        <dbReference type="Proteomes" id="UP000031057"/>
    </source>
</evidence>
<gene>
    <name evidence="4" type="ORF">LK12_04380</name>
</gene>
<proteinExistence type="inferred from homology"/>
<name>A0A0B1ZQS0_9SPHN</name>
<reference evidence="4 5" key="1">
    <citation type="submission" date="2014-10" db="EMBL/GenBank/DDBJ databases">
        <title>Genome sequence of Novosphingobium malaysiense MUSC 273(T).</title>
        <authorList>
            <person name="Lee L.-H."/>
        </authorList>
    </citation>
    <scope>NUCLEOTIDE SEQUENCE [LARGE SCALE GENOMIC DNA]</scope>
    <source>
        <strain evidence="4 5">MUSC 273</strain>
    </source>
</reference>
<feature type="transmembrane region" description="Helical" evidence="3">
    <location>
        <begin position="183"/>
        <end position="209"/>
    </location>
</feature>
<evidence type="ECO:0000256" key="3">
    <source>
        <dbReference type="SAM" id="Phobius"/>
    </source>
</evidence>
<dbReference type="InterPro" id="IPR029025">
    <property type="entry name" value="T3SS_substrate_exporter_C"/>
</dbReference>
<feature type="transmembrane region" description="Helical" evidence="3">
    <location>
        <begin position="32"/>
        <end position="53"/>
    </location>
</feature>
<dbReference type="PRINTS" id="PR00950">
    <property type="entry name" value="TYPE3IMSPROT"/>
</dbReference>
<feature type="transmembrane region" description="Helical" evidence="3">
    <location>
        <begin position="80"/>
        <end position="104"/>
    </location>
</feature>
<organism evidence="4 5">
    <name type="scientific">Novosphingobium malaysiense</name>
    <dbReference type="NCBI Taxonomy" id="1348853"/>
    <lineage>
        <taxon>Bacteria</taxon>
        <taxon>Pseudomonadati</taxon>
        <taxon>Pseudomonadota</taxon>
        <taxon>Alphaproteobacteria</taxon>
        <taxon>Sphingomonadales</taxon>
        <taxon>Sphingomonadaceae</taxon>
        <taxon>Novosphingobium</taxon>
    </lineage>
</organism>
<comment type="similarity">
    <text evidence="1">Belongs to the type III secretion exporter family.</text>
</comment>
<dbReference type="OrthoDB" id="9807950at2"/>
<keyword evidence="3" id="KW-0472">Membrane</keyword>
<accession>A0A0B1ZQS0</accession>
<comment type="caution">
    <text evidence="4">The sequence shown here is derived from an EMBL/GenBank/DDBJ whole genome shotgun (WGS) entry which is preliminary data.</text>
</comment>
<dbReference type="GO" id="GO:0009306">
    <property type="term" value="P:protein secretion"/>
    <property type="evidence" value="ECO:0007669"/>
    <property type="project" value="InterPro"/>
</dbReference>
<evidence type="ECO:0000256" key="1">
    <source>
        <dbReference type="ARBA" id="ARBA00010690"/>
    </source>
</evidence>
<dbReference type="EMBL" id="JTDI01000001">
    <property type="protein sequence ID" value="KHK93500.1"/>
    <property type="molecule type" value="Genomic_DNA"/>
</dbReference>
<dbReference type="Pfam" id="PF01312">
    <property type="entry name" value="Bac_export_2"/>
    <property type="match status" value="1"/>
</dbReference>
<dbReference type="Gene3D" id="3.40.1690.10">
    <property type="entry name" value="secretion proteins EscU"/>
    <property type="match status" value="1"/>
</dbReference>
<keyword evidence="3" id="KW-0812">Transmembrane</keyword>
<dbReference type="PANTHER" id="PTHR30531">
    <property type="entry name" value="FLAGELLAR BIOSYNTHETIC PROTEIN FLHB"/>
    <property type="match status" value="1"/>
</dbReference>
<keyword evidence="4" id="KW-0966">Cell projection</keyword>
<sequence>MSEQSGEKSFEPTAKRKRDAAKKGDVVRSREMATAAAIGIGAVWFLVAGPWLLDLLTDTLRVGFTWDRATLEDFTPGRMMMSMMVAVMPPIAILGLAVIGSSIISQLGFGEGRWNIGNLAPKGSRINPASGLKRMFGPTGWIEMAKGLAKIGLLGTIAWVWASDRIATFARLGRGDLFDQLSWAWHGIITLLFWLAAGLFLIAMIDLPVQLFRRNKRLKMTLQEVRDENKEQEGAPEKKAAIKDRQRKIAMGGLVPAMKEAQFVITNPTHFSVALAYDPEKAGAPIVVAKGRGEKALAIRELAAEYEVPTLEYPALARSVYYTTRENQVIREEHYVAVAAILAFVFALKRGEKRTAPQVSVPITLRFDAEGHLEPASA</sequence>
<dbReference type="AlphaFoldDB" id="A0A0B1ZQS0"/>
<dbReference type="STRING" id="1348853.LK12_04380"/>
<dbReference type="InterPro" id="IPR006135">
    <property type="entry name" value="T3SS_substrate_exporter"/>
</dbReference>
<dbReference type="Proteomes" id="UP000031057">
    <property type="component" value="Unassembled WGS sequence"/>
</dbReference>
<feature type="region of interest" description="Disordered" evidence="2">
    <location>
        <begin position="1"/>
        <end position="23"/>
    </location>
</feature>
<dbReference type="GO" id="GO:0005886">
    <property type="term" value="C:plasma membrane"/>
    <property type="evidence" value="ECO:0007669"/>
    <property type="project" value="TreeGrafter"/>
</dbReference>
<keyword evidence="3" id="KW-1133">Transmembrane helix</keyword>
<evidence type="ECO:0000313" key="4">
    <source>
        <dbReference type="EMBL" id="KHK93500.1"/>
    </source>
</evidence>
<keyword evidence="4" id="KW-0969">Cilium</keyword>
<feature type="transmembrane region" description="Helical" evidence="3">
    <location>
        <begin position="144"/>
        <end position="163"/>
    </location>
</feature>